<dbReference type="FunFam" id="3.90.230.10:FF:000009">
    <property type="entry name" value="xaa-Pro aminopeptidase 2"/>
    <property type="match status" value="1"/>
</dbReference>
<dbReference type="GO" id="GO:0046872">
    <property type="term" value="F:metal ion binding"/>
    <property type="evidence" value="ECO:0007669"/>
    <property type="project" value="UniProtKB-KW"/>
</dbReference>
<feature type="domain" description="Creatinase N-terminal" evidence="5">
    <location>
        <begin position="83"/>
        <end position="213"/>
    </location>
</feature>
<evidence type="ECO:0000256" key="2">
    <source>
        <dbReference type="ARBA" id="ARBA00022723"/>
    </source>
</evidence>
<organism evidence="7 8">
    <name type="scientific">Azospirillum argentinense</name>
    <dbReference type="NCBI Taxonomy" id="2970906"/>
    <lineage>
        <taxon>Bacteria</taxon>
        <taxon>Pseudomonadati</taxon>
        <taxon>Pseudomonadota</taxon>
        <taxon>Alphaproteobacteria</taxon>
        <taxon>Rhodospirillales</taxon>
        <taxon>Azospirillaceae</taxon>
        <taxon>Azospirillum</taxon>
    </lineage>
</organism>
<name>A0A060DE45_9PROT</name>
<keyword evidence="7" id="KW-0031">Aminopeptidase</keyword>
<dbReference type="InterPro" id="IPR032416">
    <property type="entry name" value="Peptidase_M24_C"/>
</dbReference>
<dbReference type="AlphaFoldDB" id="A0A060DE45"/>
<proteinExistence type="inferred from homology"/>
<dbReference type="InterPro" id="IPR033740">
    <property type="entry name" value="Pept_M24B"/>
</dbReference>
<evidence type="ECO:0000259" key="4">
    <source>
        <dbReference type="Pfam" id="PF00557"/>
    </source>
</evidence>
<feature type="domain" description="Peptidase M24" evidence="4">
    <location>
        <begin position="388"/>
        <end position="600"/>
    </location>
</feature>
<accession>A0A060DE45</accession>
<dbReference type="Pfam" id="PF16189">
    <property type="entry name" value="Creatinase_N_2"/>
    <property type="match status" value="1"/>
</dbReference>
<evidence type="ECO:0000256" key="3">
    <source>
        <dbReference type="ARBA" id="ARBA00022801"/>
    </source>
</evidence>
<dbReference type="Gene3D" id="3.90.230.10">
    <property type="entry name" value="Creatinase/methionine aminopeptidase superfamily"/>
    <property type="match status" value="1"/>
</dbReference>
<keyword evidence="3" id="KW-0378">Hydrolase</keyword>
<dbReference type="SUPFAM" id="SSF55920">
    <property type="entry name" value="Creatinase/aminopeptidase"/>
    <property type="match status" value="1"/>
</dbReference>
<dbReference type="EMBL" id="CP007793">
    <property type="protein sequence ID" value="AIB10945.1"/>
    <property type="molecule type" value="Genomic_DNA"/>
</dbReference>
<dbReference type="Pfam" id="PF16188">
    <property type="entry name" value="Peptidase_M24_C"/>
    <property type="match status" value="1"/>
</dbReference>
<dbReference type="InterPro" id="IPR050422">
    <property type="entry name" value="X-Pro_aminopeptidase_P"/>
</dbReference>
<dbReference type="InterPro" id="IPR036005">
    <property type="entry name" value="Creatinase/aminopeptidase-like"/>
</dbReference>
<dbReference type="GO" id="GO:0070006">
    <property type="term" value="F:metalloaminopeptidase activity"/>
    <property type="evidence" value="ECO:0007669"/>
    <property type="project" value="InterPro"/>
</dbReference>
<dbReference type="PANTHER" id="PTHR43763:SF6">
    <property type="entry name" value="XAA-PRO AMINOPEPTIDASE 1"/>
    <property type="match status" value="1"/>
</dbReference>
<feature type="domain" description="Peptidase M24 C-terminal" evidence="6">
    <location>
        <begin position="610"/>
        <end position="674"/>
    </location>
</feature>
<dbReference type="CDD" id="cd01085">
    <property type="entry name" value="APP"/>
    <property type="match status" value="1"/>
</dbReference>
<dbReference type="Proteomes" id="UP000027186">
    <property type="component" value="Chromosome"/>
</dbReference>
<protein>
    <submittedName>
        <fullName evidence="7">X-Pro aminopeptidase</fullName>
    </submittedName>
</protein>
<dbReference type="PANTHER" id="PTHR43763">
    <property type="entry name" value="XAA-PRO AMINOPEPTIDASE 1"/>
    <property type="match status" value="1"/>
</dbReference>
<reference evidence="7 8" key="1">
    <citation type="journal article" date="2014" name="Genome Announc.">
        <title>Complete Genome Sequence of the Model Rhizosphere Strain Azospirillum brasilense Az39, Successfully Applied in Agriculture.</title>
        <authorList>
            <person name="Rivera D."/>
            <person name="Revale S."/>
            <person name="Molina R."/>
            <person name="Gualpa J."/>
            <person name="Puente M."/>
            <person name="Maroniche G."/>
            <person name="Paris G."/>
            <person name="Baker D."/>
            <person name="Clavijo B."/>
            <person name="McLay K."/>
            <person name="Spaepen S."/>
            <person name="Perticari A."/>
            <person name="Vazquez M."/>
            <person name="Wisniewski-Dye F."/>
            <person name="Watkins C."/>
            <person name="Martinez-Abarca F."/>
            <person name="Vanderleyden J."/>
            <person name="Cassan F."/>
        </authorList>
    </citation>
    <scope>NUCLEOTIDE SEQUENCE [LARGE SCALE GENOMIC DNA]</scope>
    <source>
        <strain evidence="7 8">Az39</strain>
    </source>
</reference>
<evidence type="ECO:0000259" key="5">
    <source>
        <dbReference type="Pfam" id="PF01321"/>
    </source>
</evidence>
<comment type="similarity">
    <text evidence="1">Belongs to the peptidase M24B family.</text>
</comment>
<dbReference type="InterPro" id="IPR029149">
    <property type="entry name" value="Creatin/AminoP/Spt16_N"/>
</dbReference>
<evidence type="ECO:0000256" key="1">
    <source>
        <dbReference type="ARBA" id="ARBA00008766"/>
    </source>
</evidence>
<dbReference type="SUPFAM" id="SSF53092">
    <property type="entry name" value="Creatinase/prolidase N-terminal domain"/>
    <property type="match status" value="1"/>
</dbReference>
<gene>
    <name evidence="7" type="ORF">ABAZ39_02700</name>
</gene>
<dbReference type="InterPro" id="IPR000587">
    <property type="entry name" value="Creatinase_N"/>
</dbReference>
<dbReference type="Pfam" id="PF01321">
    <property type="entry name" value="Creatinase_N"/>
    <property type="match status" value="1"/>
</dbReference>
<evidence type="ECO:0000313" key="7">
    <source>
        <dbReference type="EMBL" id="AIB10945.1"/>
    </source>
</evidence>
<keyword evidence="7" id="KW-0645">Protease</keyword>
<dbReference type="InterPro" id="IPR000994">
    <property type="entry name" value="Pept_M24"/>
</dbReference>
<dbReference type="GO" id="GO:0005737">
    <property type="term" value="C:cytoplasm"/>
    <property type="evidence" value="ECO:0007669"/>
    <property type="project" value="UniProtKB-ARBA"/>
</dbReference>
<evidence type="ECO:0000259" key="6">
    <source>
        <dbReference type="Pfam" id="PF16188"/>
    </source>
</evidence>
<evidence type="ECO:0000313" key="8">
    <source>
        <dbReference type="Proteomes" id="UP000027186"/>
    </source>
</evidence>
<dbReference type="Gene3D" id="3.40.350.10">
    <property type="entry name" value="Creatinase/prolidase N-terminal domain"/>
    <property type="match status" value="2"/>
</dbReference>
<dbReference type="Pfam" id="PF00557">
    <property type="entry name" value="Peptidase_M24"/>
    <property type="match status" value="1"/>
</dbReference>
<dbReference type="KEGG" id="abq:ABAZ39_02700"/>
<sequence length="676" mass="72887">MSSAYRGDETLAQLLAQAGLPHTPADIRSLVAGVLAAPEGEDPDGWMVLVGARLPEDLAGQLRALKADLADGRVAEAPDYPARIAALRGVLGRADLDGFIVPRGDEHQGEYVPPRAQRLAWLTGFTGSAGHAVVGRQRAAIFVDGRYTLQVQTEVSGDLYEYRHLVDDPLTEWAGEALPRGGRLGYDPWLHTAGWVERTRQQLERIGLSLVPCPDNPVDRVWTDQPPPPLAPVVAQDLVFAGDSAADKRARIAGDLARNGIGAVVLTQPDSIAWLLNLRGADVPCTPLPLSFAILKDDAQVDLFIDRRKLAPGVEAHLGNQVAVRAPDELGAALDGLGREGRKVMADPAGTSAWIFDRLHMAGAKLERDPDPCALPKACKNEAELAGTRAAHARDGAALVRFLHWLSQEAPSGTVTEIAAADRLLAFRRANDRFRGLSFDTISGAGPNGAIVHYRVSEATDRRLEPGSLFLLDSGAQYQDGTTDVTRTIAIGAPTPEMRERFTLVLKGHIAVSTARFPRGTTGSQLDTLARLPLWSLGLDYDHGTGHGVGSYLSVHEGPQRISKVPNSVALQPGMILSNEPGYYKTGAYGIRIENLIVVQPLELPMAERPMLGFEVLTLAPIDRTLVEPALLTQAEIAWLNAYHTHVREALEPRLAGEGDAAVRQWLRQATSPIID</sequence>
<dbReference type="RefSeq" id="WP_038526468.1">
    <property type="nucleotide sequence ID" value="NZ_CP007793.1"/>
</dbReference>
<keyword evidence="2" id="KW-0479">Metal-binding</keyword>